<feature type="transmembrane region" description="Helical" evidence="1">
    <location>
        <begin position="102"/>
        <end position="120"/>
    </location>
</feature>
<dbReference type="SUPFAM" id="SSF55073">
    <property type="entry name" value="Nucleotide cyclase"/>
    <property type="match status" value="1"/>
</dbReference>
<dbReference type="CDD" id="cd01948">
    <property type="entry name" value="EAL"/>
    <property type="match status" value="1"/>
</dbReference>
<dbReference type="Proteomes" id="UP000479241">
    <property type="component" value="Unassembled WGS sequence"/>
</dbReference>
<feature type="transmembrane region" description="Helical" evidence="1">
    <location>
        <begin position="198"/>
        <end position="217"/>
    </location>
</feature>
<dbReference type="SUPFAM" id="SSF55785">
    <property type="entry name" value="PYP-like sensor domain (PAS domain)"/>
    <property type="match status" value="1"/>
</dbReference>
<evidence type="ECO:0000259" key="2">
    <source>
        <dbReference type="PROSITE" id="PS50112"/>
    </source>
</evidence>
<feature type="transmembrane region" description="Helical" evidence="1">
    <location>
        <begin position="264"/>
        <end position="285"/>
    </location>
</feature>
<dbReference type="EMBL" id="JAAGWG010000001">
    <property type="protein sequence ID" value="NEK84234.1"/>
    <property type="molecule type" value="Genomic_DNA"/>
</dbReference>
<gene>
    <name evidence="5" type="ORF">GCU60_00390</name>
</gene>
<dbReference type="InterPro" id="IPR000014">
    <property type="entry name" value="PAS"/>
</dbReference>
<feature type="domain" description="PAS" evidence="2">
    <location>
        <begin position="326"/>
        <end position="397"/>
    </location>
</feature>
<dbReference type="SUPFAM" id="SSF141868">
    <property type="entry name" value="EAL domain-like"/>
    <property type="match status" value="1"/>
</dbReference>
<protein>
    <submittedName>
        <fullName evidence="5">Diguanylate cyclase</fullName>
    </submittedName>
</protein>
<dbReference type="SMART" id="SM00267">
    <property type="entry name" value="GGDEF"/>
    <property type="match status" value="1"/>
</dbReference>
<dbReference type="SMART" id="SM00052">
    <property type="entry name" value="EAL"/>
    <property type="match status" value="1"/>
</dbReference>
<accession>A0A6L9VXV9</accession>
<feature type="transmembrane region" description="Helical" evidence="1">
    <location>
        <begin position="165"/>
        <end position="186"/>
    </location>
</feature>
<dbReference type="CDD" id="cd01949">
    <property type="entry name" value="GGDEF"/>
    <property type="match status" value="1"/>
</dbReference>
<reference evidence="5 6" key="1">
    <citation type="submission" date="2019-12" db="EMBL/GenBank/DDBJ databases">
        <title>the WGS of Blastococcus saxobsidens 67B17.</title>
        <authorList>
            <person name="Jiang Z."/>
        </authorList>
    </citation>
    <scope>NUCLEOTIDE SEQUENCE [LARGE SCALE GENOMIC DNA]</scope>
    <source>
        <strain evidence="5 6">67B17</strain>
    </source>
</reference>
<feature type="domain" description="EAL" evidence="3">
    <location>
        <begin position="606"/>
        <end position="856"/>
    </location>
</feature>
<comment type="caution">
    <text evidence="5">The sequence shown here is derived from an EMBL/GenBank/DDBJ whole genome shotgun (WGS) entry which is preliminary data.</text>
</comment>
<feature type="transmembrane region" description="Helical" evidence="1">
    <location>
        <begin position="70"/>
        <end position="90"/>
    </location>
</feature>
<feature type="transmembrane region" description="Helical" evidence="1">
    <location>
        <begin position="12"/>
        <end position="29"/>
    </location>
</feature>
<dbReference type="Gene3D" id="3.30.70.270">
    <property type="match status" value="1"/>
</dbReference>
<dbReference type="NCBIfam" id="TIGR00254">
    <property type="entry name" value="GGDEF"/>
    <property type="match status" value="1"/>
</dbReference>
<dbReference type="Pfam" id="PF00563">
    <property type="entry name" value="EAL"/>
    <property type="match status" value="1"/>
</dbReference>
<dbReference type="InterPro" id="IPR052155">
    <property type="entry name" value="Biofilm_reg_signaling"/>
</dbReference>
<dbReference type="PROSITE" id="PS50112">
    <property type="entry name" value="PAS"/>
    <property type="match status" value="1"/>
</dbReference>
<dbReference type="PROSITE" id="PS50883">
    <property type="entry name" value="EAL"/>
    <property type="match status" value="1"/>
</dbReference>
<name>A0A6L9VXV9_9ACTN</name>
<keyword evidence="1" id="KW-0472">Membrane</keyword>
<dbReference type="InterPro" id="IPR000160">
    <property type="entry name" value="GGDEF_dom"/>
</dbReference>
<dbReference type="RefSeq" id="WP_163201660.1">
    <property type="nucleotide sequence ID" value="NZ_JAAGWG010000001.1"/>
</dbReference>
<feature type="transmembrane region" description="Helical" evidence="1">
    <location>
        <begin position="223"/>
        <end position="243"/>
    </location>
</feature>
<feature type="domain" description="GGDEF" evidence="4">
    <location>
        <begin position="472"/>
        <end position="601"/>
    </location>
</feature>
<evidence type="ECO:0000259" key="3">
    <source>
        <dbReference type="PROSITE" id="PS50883"/>
    </source>
</evidence>
<dbReference type="InterPro" id="IPR035965">
    <property type="entry name" value="PAS-like_dom_sf"/>
</dbReference>
<evidence type="ECO:0000259" key="4">
    <source>
        <dbReference type="PROSITE" id="PS50887"/>
    </source>
</evidence>
<dbReference type="Pfam" id="PF08448">
    <property type="entry name" value="PAS_4"/>
    <property type="match status" value="1"/>
</dbReference>
<dbReference type="AlphaFoldDB" id="A0A6L9VXV9"/>
<dbReference type="InterPro" id="IPR035919">
    <property type="entry name" value="EAL_sf"/>
</dbReference>
<evidence type="ECO:0000313" key="6">
    <source>
        <dbReference type="Proteomes" id="UP000479241"/>
    </source>
</evidence>
<evidence type="ECO:0000256" key="1">
    <source>
        <dbReference type="SAM" id="Phobius"/>
    </source>
</evidence>
<feature type="transmembrane region" description="Helical" evidence="1">
    <location>
        <begin position="41"/>
        <end position="58"/>
    </location>
</feature>
<dbReference type="PANTHER" id="PTHR44757">
    <property type="entry name" value="DIGUANYLATE CYCLASE DGCP"/>
    <property type="match status" value="1"/>
</dbReference>
<dbReference type="Gene3D" id="3.20.20.450">
    <property type="entry name" value="EAL domain"/>
    <property type="match status" value="1"/>
</dbReference>
<keyword evidence="1" id="KW-0812">Transmembrane</keyword>
<dbReference type="PROSITE" id="PS50887">
    <property type="entry name" value="GGDEF"/>
    <property type="match status" value="1"/>
</dbReference>
<dbReference type="PANTHER" id="PTHR44757:SF2">
    <property type="entry name" value="BIOFILM ARCHITECTURE MAINTENANCE PROTEIN MBAA"/>
    <property type="match status" value="1"/>
</dbReference>
<organism evidence="5 6">
    <name type="scientific">Blastococcus saxobsidens</name>
    <dbReference type="NCBI Taxonomy" id="138336"/>
    <lineage>
        <taxon>Bacteria</taxon>
        <taxon>Bacillati</taxon>
        <taxon>Actinomycetota</taxon>
        <taxon>Actinomycetes</taxon>
        <taxon>Geodermatophilales</taxon>
        <taxon>Geodermatophilaceae</taxon>
        <taxon>Blastococcus</taxon>
    </lineage>
</organism>
<dbReference type="InterPro" id="IPR001633">
    <property type="entry name" value="EAL_dom"/>
</dbReference>
<dbReference type="Gene3D" id="3.30.450.20">
    <property type="entry name" value="PAS domain"/>
    <property type="match status" value="1"/>
</dbReference>
<proteinExistence type="predicted"/>
<dbReference type="InterPro" id="IPR029787">
    <property type="entry name" value="Nucleotide_cyclase"/>
</dbReference>
<feature type="transmembrane region" description="Helical" evidence="1">
    <location>
        <begin position="127"/>
        <end position="145"/>
    </location>
</feature>
<sequence length="860" mass="90253">MTWLRELPSQLRWTVVLGIVGLALTVPFSAPDGTGMQWDELVLGSIATSCAVLVLRRLRIMDRRAARPWWPPAIGALGFAVAQFLAGAFPGPAFDGFGVDDVVLLAGATSPLITCAMLARTVSRTRWSALVVDAAIVVSAILVITELLRTPLVSPANAPEDLRSLVLVYGAYAAVMLGGVGALCTVSTAAMRRSATTLIAGVSLQACAAGAEAMAIVDPSWGWTAVSDYAVAASLLCAGLAAHRAPLGPTDRSARAAAPQVSPAGLSLVVAAILGVPAAMVWGVLQGEHVSMAAELGCCLIFVLMAVRLVLRIREDGRVTEDLVRSEEDFRELIESSSDGIAIMDGDFRLLFASPAARSLLGIDGEPSDGVSLLDLLVPEDREPVRTASLAQAAGDATPLHLRVPGQGTEPRELEVTSSERPGGTRRVLYLRDVTTRRTRERELERMAYTDHLTGLPNRALLFRELGRVSADPRCLLVLDLDGFKAVNDVAGHESGDHLLVEVARRLHTVVRDDDLVARLGGDEFAVVLSGSVADGEDVAQRIVDIMAMPFRTDGTTFAVGASVGVCTLESMGGQAAFRAADSALRAAKQAGKGCVRLAGDEDLSGVETKADFHDVVAEGTFDVRLDAACTPEGRIELVHAVPSWSHPLHDTVSGVALWGFADRQGRATELQLWLLHAATRAVAGLADDRVCVAVSLPAGMVAAEGLAEMVAGALTASGLPAGRLVISFTEETLLTSSAALVPELEAVRRTGVRLLLDNYGMGYSLFGLMARVPLDMVRVDLPALATRDDTERALVVLAAIGRTTTNLGLVSVAGGISTAEQRDGAVAAGLQLLHGRALPHDLTVEDLAALLAGSPVPTP</sequence>
<dbReference type="InterPro" id="IPR043128">
    <property type="entry name" value="Rev_trsase/Diguanyl_cyclase"/>
</dbReference>
<dbReference type="InterPro" id="IPR013656">
    <property type="entry name" value="PAS_4"/>
</dbReference>
<dbReference type="CDD" id="cd00130">
    <property type="entry name" value="PAS"/>
    <property type="match status" value="1"/>
</dbReference>
<dbReference type="NCBIfam" id="TIGR00229">
    <property type="entry name" value="sensory_box"/>
    <property type="match status" value="1"/>
</dbReference>
<dbReference type="Pfam" id="PF00990">
    <property type="entry name" value="GGDEF"/>
    <property type="match status" value="1"/>
</dbReference>
<dbReference type="SMART" id="SM00091">
    <property type="entry name" value="PAS"/>
    <property type="match status" value="1"/>
</dbReference>
<evidence type="ECO:0000313" key="5">
    <source>
        <dbReference type="EMBL" id="NEK84234.1"/>
    </source>
</evidence>
<keyword evidence="1" id="KW-1133">Transmembrane helix</keyword>